<dbReference type="AlphaFoldDB" id="A0A1L7WPD0"/>
<name>A0A1L7WPD0_9HELO</name>
<feature type="region of interest" description="Disordered" evidence="1">
    <location>
        <begin position="368"/>
        <end position="392"/>
    </location>
</feature>
<accession>A0A1L7WPD0</accession>
<keyword evidence="3" id="KW-1185">Reference proteome</keyword>
<feature type="region of interest" description="Disordered" evidence="1">
    <location>
        <begin position="407"/>
        <end position="462"/>
    </location>
</feature>
<reference evidence="2 3" key="1">
    <citation type="submission" date="2016-03" db="EMBL/GenBank/DDBJ databases">
        <authorList>
            <person name="Ploux O."/>
        </authorList>
    </citation>
    <scope>NUCLEOTIDE SEQUENCE [LARGE SCALE GENOMIC DNA]</scope>
    <source>
        <strain evidence="2 3">UAMH 11012</strain>
    </source>
</reference>
<feature type="compositionally biased region" description="Acidic residues" evidence="1">
    <location>
        <begin position="135"/>
        <end position="152"/>
    </location>
</feature>
<dbReference type="OrthoDB" id="10602883at2759"/>
<feature type="compositionally biased region" description="Acidic residues" evidence="1">
    <location>
        <begin position="438"/>
        <end position="456"/>
    </location>
</feature>
<evidence type="ECO:0000313" key="3">
    <source>
        <dbReference type="Proteomes" id="UP000184330"/>
    </source>
</evidence>
<dbReference type="Proteomes" id="UP000184330">
    <property type="component" value="Unassembled WGS sequence"/>
</dbReference>
<dbReference type="EMBL" id="FJOG01000005">
    <property type="protein sequence ID" value="CZR54612.1"/>
    <property type="molecule type" value="Genomic_DNA"/>
</dbReference>
<organism evidence="2 3">
    <name type="scientific">Phialocephala subalpina</name>
    <dbReference type="NCBI Taxonomy" id="576137"/>
    <lineage>
        <taxon>Eukaryota</taxon>
        <taxon>Fungi</taxon>
        <taxon>Dikarya</taxon>
        <taxon>Ascomycota</taxon>
        <taxon>Pezizomycotina</taxon>
        <taxon>Leotiomycetes</taxon>
        <taxon>Helotiales</taxon>
        <taxon>Mollisiaceae</taxon>
        <taxon>Phialocephala</taxon>
        <taxon>Phialocephala fortinii species complex</taxon>
    </lineage>
</organism>
<gene>
    <name evidence="2" type="ORF">PAC_04496</name>
</gene>
<sequence>MDKMERPQSYDSAVAPANARPEYVIFNSRAYTNGAMHPFDVVTVVAREEGEVTDQNPGYVVLGLVVYYRCGGLDPARIVNDPRTQIVVAAPRQIDYTPPITEITSIPAGRPRDGCSPAVQLGQDPYFEGGHDEGGGADDEDSDEEEDGQEEDGLENLGWLPLHHHYLFNEVIEPFLRRSRRRPKTHEYQDFANDVYRTFQHIQVYKGDLFMSPVGKPRKSRRTFDFLYRPLNNINCYVNRTWKAKFEVLCVRILGPGGGKKKPKYLPNPNRDQRKDKSLYGSDVFCRILLDPRMITNGIRTQRASLPAMFNLTWLLPELQREHRPQEQAEYDPLSRPFPPGNTSYPPASTPGQNHNLHAYPPPIHPISGQFSARPPRPSQYTTRHTQRIPQHAQAVYTSSALRAPTPHRLENEAPGPRIHVRFASPPQSEHHPRPQGDESDSELEEEVDPEDDGEEIGSPQPICQKITNLRWTPEHHDWLAAYIADWIRRNKRRPSYEDHIGFTNALWEKFKGTKVLKGRPCCVARRTTPRPEPLVPAPRLSHSPFPLEQ</sequence>
<feature type="region of interest" description="Disordered" evidence="1">
    <location>
        <begin position="103"/>
        <end position="152"/>
    </location>
</feature>
<feature type="compositionally biased region" description="Polar residues" evidence="1">
    <location>
        <begin position="341"/>
        <end position="350"/>
    </location>
</feature>
<proteinExistence type="predicted"/>
<evidence type="ECO:0000313" key="2">
    <source>
        <dbReference type="EMBL" id="CZR54612.1"/>
    </source>
</evidence>
<evidence type="ECO:0000256" key="1">
    <source>
        <dbReference type="SAM" id="MobiDB-lite"/>
    </source>
</evidence>
<protein>
    <submittedName>
        <fullName evidence="2">Uncharacterized protein</fullName>
    </submittedName>
</protein>
<feature type="region of interest" description="Disordered" evidence="1">
    <location>
        <begin position="323"/>
        <end position="350"/>
    </location>
</feature>
<feature type="region of interest" description="Disordered" evidence="1">
    <location>
        <begin position="529"/>
        <end position="550"/>
    </location>
</feature>